<dbReference type="Pfam" id="PF07045">
    <property type="entry name" value="DUF1330"/>
    <property type="match status" value="1"/>
</dbReference>
<name>A0A0D0KQC7_9PSED</name>
<sequence>MKGYWIILATEIRDPQAQQAYAQRWKPIADKYGAALKLLDACVLKEQSHSSRVTAVEFPSYAHAKACYEDPAYADAKIFALSASSRELLIIEGDLA</sequence>
<organism evidence="2 3">
    <name type="scientific">Pseudomonas fulva</name>
    <dbReference type="NCBI Taxonomy" id="47880"/>
    <lineage>
        <taxon>Bacteria</taxon>
        <taxon>Pseudomonadati</taxon>
        <taxon>Pseudomonadota</taxon>
        <taxon>Gammaproteobacteria</taxon>
        <taxon>Pseudomonadales</taxon>
        <taxon>Pseudomonadaceae</taxon>
        <taxon>Pseudomonas</taxon>
    </lineage>
</organism>
<comment type="caution">
    <text evidence="2">The sequence shown here is derived from an EMBL/GenBank/DDBJ whole genome shotgun (WGS) entry which is preliminary data.</text>
</comment>
<reference evidence="2 3" key="1">
    <citation type="submission" date="2014-12" db="EMBL/GenBank/DDBJ databases">
        <title>16Stimator: statistical estimation of ribosomal gene copy numbers from draft genome assemblies.</title>
        <authorList>
            <person name="Perisin M.A."/>
            <person name="Vetter M."/>
            <person name="Gilbert J.A."/>
            <person name="Bergelson J."/>
        </authorList>
    </citation>
    <scope>NUCLEOTIDE SEQUENCE [LARGE SCALE GENOMIC DNA]</scope>
    <source>
        <strain evidence="2 3">MEJ086</strain>
    </source>
</reference>
<dbReference type="RefSeq" id="WP_042554161.1">
    <property type="nucleotide sequence ID" value="NZ_JXQW01000029.1"/>
</dbReference>
<dbReference type="AlphaFoldDB" id="A0A0D0KQC7"/>
<accession>A0A0D0KQC7</accession>
<dbReference type="Proteomes" id="UP000032068">
    <property type="component" value="Unassembled WGS sequence"/>
</dbReference>
<dbReference type="EMBL" id="JXQW01000029">
    <property type="protein sequence ID" value="KIQ00235.1"/>
    <property type="molecule type" value="Genomic_DNA"/>
</dbReference>
<protein>
    <recommendedName>
        <fullName evidence="1">DUF1330 domain-containing protein</fullName>
    </recommendedName>
</protein>
<dbReference type="InterPro" id="IPR010753">
    <property type="entry name" value="DUF1330"/>
</dbReference>
<feature type="domain" description="DUF1330" evidence="1">
    <location>
        <begin position="2"/>
        <end position="93"/>
    </location>
</feature>
<evidence type="ECO:0000313" key="2">
    <source>
        <dbReference type="EMBL" id="KIQ00235.1"/>
    </source>
</evidence>
<dbReference type="OrthoDB" id="516779at2"/>
<dbReference type="SUPFAM" id="SSF54909">
    <property type="entry name" value="Dimeric alpha+beta barrel"/>
    <property type="match status" value="1"/>
</dbReference>
<dbReference type="InterPro" id="IPR011008">
    <property type="entry name" value="Dimeric_a/b-barrel"/>
</dbReference>
<evidence type="ECO:0000313" key="3">
    <source>
        <dbReference type="Proteomes" id="UP000032068"/>
    </source>
</evidence>
<dbReference type="Gene3D" id="3.30.70.100">
    <property type="match status" value="1"/>
</dbReference>
<evidence type="ECO:0000259" key="1">
    <source>
        <dbReference type="Pfam" id="PF07045"/>
    </source>
</evidence>
<proteinExistence type="predicted"/>
<gene>
    <name evidence="2" type="ORF">RU08_12605</name>
</gene>